<dbReference type="GO" id="GO:1905786">
    <property type="term" value="P:positive regulation of anaphase-promoting complex-dependent catabolic process"/>
    <property type="evidence" value="ECO:0007669"/>
    <property type="project" value="TreeGrafter"/>
</dbReference>
<dbReference type="GO" id="GO:1990757">
    <property type="term" value="F:ubiquitin ligase activator activity"/>
    <property type="evidence" value="ECO:0007669"/>
    <property type="project" value="TreeGrafter"/>
</dbReference>
<reference evidence="11 12" key="1">
    <citation type="journal article" date="2015" name="Proc. Natl. Acad. Sci. U.S.A.">
        <title>The resurrection genome of Boea hygrometrica: A blueprint for survival of dehydration.</title>
        <authorList>
            <person name="Xiao L."/>
            <person name="Yang G."/>
            <person name="Zhang L."/>
            <person name="Yang X."/>
            <person name="Zhao S."/>
            <person name="Ji Z."/>
            <person name="Zhou Q."/>
            <person name="Hu M."/>
            <person name="Wang Y."/>
            <person name="Chen M."/>
            <person name="Xu Y."/>
            <person name="Jin H."/>
            <person name="Xiao X."/>
            <person name="Hu G."/>
            <person name="Bao F."/>
            <person name="Hu Y."/>
            <person name="Wan P."/>
            <person name="Li L."/>
            <person name="Deng X."/>
            <person name="Kuang T."/>
            <person name="Xiang C."/>
            <person name="Zhu J.K."/>
            <person name="Oliver M.J."/>
            <person name="He Y."/>
        </authorList>
    </citation>
    <scope>NUCLEOTIDE SEQUENCE [LARGE SCALE GENOMIC DNA]</scope>
    <source>
        <strain evidence="12">cv. XS01</strain>
    </source>
</reference>
<dbReference type="Pfam" id="PF24807">
    <property type="entry name" value="WD40_CDC20-Fz"/>
    <property type="match status" value="1"/>
</dbReference>
<dbReference type="Gene3D" id="2.130.10.10">
    <property type="entry name" value="YVTN repeat-like/Quinoprotein amine dehydrogenase"/>
    <property type="match status" value="1"/>
</dbReference>
<dbReference type="PROSITE" id="PS50082">
    <property type="entry name" value="WD_REPEATS_2"/>
    <property type="match status" value="2"/>
</dbReference>
<evidence type="ECO:0000256" key="3">
    <source>
        <dbReference type="ARBA" id="ARBA00022574"/>
    </source>
</evidence>
<dbReference type="GO" id="GO:0010997">
    <property type="term" value="F:anaphase-promoting complex binding"/>
    <property type="evidence" value="ECO:0007669"/>
    <property type="project" value="InterPro"/>
</dbReference>
<dbReference type="InterPro" id="IPR019775">
    <property type="entry name" value="WD40_repeat_CS"/>
</dbReference>
<evidence type="ECO:0000313" key="12">
    <source>
        <dbReference type="Proteomes" id="UP000250235"/>
    </source>
</evidence>
<feature type="region of interest" description="Disordered" evidence="9">
    <location>
        <begin position="137"/>
        <end position="178"/>
    </location>
</feature>
<sequence length="496" mass="53959">MDTAHRRKSAINLPSSMSGTCLRLETFSSSSSNLSSPIKSMSPRTISNLSAFSSPSKAASVCSDRFIPCRSSSRLHTFGLMEKASPVKEGGGGGSEAYSRLLRTELFGTDFGCDFSAGTVKGRSPMSPSKNMLRFRTEQNSSGQNSPFSPSILGHENGLSAEVSTPPKPPRKVPKTPHKVLDAPSLQDDFYLNVVDWSSQNVLAVGLGTCVYLWSASNSKVTKLCDLGPNDSVSSVQWTREGSYISIGTNLGQVQVWDGTQCKRVRSMGGHQTRTGVLAWSSRILSSGSRDRTILQHDLRVSSDYISKLVGHKSEICGLKWSHDDRELASGGNDNQLLVWNQHSQQPILKLIEHTAAVKAIAWSPHQNSILASGGGTADRCIRFWNTTTGNQLNSVDTGSQVCNLMWSKNVNELVSTHGYSQNQIMVWKYPSMAKVATLTGHSLRVLYLAMSPDGQTIVTGAGDETLRFWNVFPSVKTPAPVKDTGLWSLGRTQIR</sequence>
<dbReference type="PANTHER" id="PTHR19918">
    <property type="entry name" value="CELL DIVISION CYCLE 20 CDC20 FIZZY -RELATED"/>
    <property type="match status" value="1"/>
</dbReference>
<dbReference type="GO" id="GO:0016567">
    <property type="term" value="P:protein ubiquitination"/>
    <property type="evidence" value="ECO:0007669"/>
    <property type="project" value="UniProtKB-UniPathway"/>
</dbReference>
<dbReference type="PROSITE" id="PS50294">
    <property type="entry name" value="WD_REPEATS_REGION"/>
    <property type="match status" value="2"/>
</dbReference>
<dbReference type="PROSITE" id="PS00678">
    <property type="entry name" value="WD_REPEATS_1"/>
    <property type="match status" value="1"/>
</dbReference>
<dbReference type="InterPro" id="IPR036322">
    <property type="entry name" value="WD40_repeat_dom_sf"/>
</dbReference>
<keyword evidence="3 8" id="KW-0853">WD repeat</keyword>
<keyword evidence="7" id="KW-0131">Cell cycle</keyword>
<keyword evidence="4" id="KW-0132">Cell division</keyword>
<comment type="pathway">
    <text evidence="1">Protein modification; protein ubiquitination.</text>
</comment>
<dbReference type="InterPro" id="IPR001680">
    <property type="entry name" value="WD40_rpt"/>
</dbReference>
<dbReference type="UniPathway" id="UPA00143"/>
<evidence type="ECO:0000259" key="10">
    <source>
        <dbReference type="Pfam" id="PF24807"/>
    </source>
</evidence>
<dbReference type="SUPFAM" id="SSF50978">
    <property type="entry name" value="WD40 repeat-like"/>
    <property type="match status" value="1"/>
</dbReference>
<dbReference type="PANTHER" id="PTHR19918:SF36">
    <property type="entry name" value="PROTEIN FIZZY-RELATED 3"/>
    <property type="match status" value="1"/>
</dbReference>
<accession>A0A2Z7BEG2</accession>
<protein>
    <submittedName>
        <fullName evidence="11">Protein FIZZY-RELATED 3</fullName>
    </submittedName>
</protein>
<dbReference type="EMBL" id="KV008320">
    <property type="protein sequence ID" value="KZV30322.1"/>
    <property type="molecule type" value="Genomic_DNA"/>
</dbReference>
<dbReference type="InterPro" id="IPR015943">
    <property type="entry name" value="WD40/YVTN_repeat-like_dom_sf"/>
</dbReference>
<evidence type="ECO:0000256" key="2">
    <source>
        <dbReference type="ARBA" id="ARBA00006445"/>
    </source>
</evidence>
<feature type="repeat" description="WD" evidence="8">
    <location>
        <begin position="309"/>
        <end position="350"/>
    </location>
</feature>
<dbReference type="Proteomes" id="UP000250235">
    <property type="component" value="Unassembled WGS sequence"/>
</dbReference>
<evidence type="ECO:0000256" key="1">
    <source>
        <dbReference type="ARBA" id="ARBA00004906"/>
    </source>
</evidence>
<keyword evidence="6" id="KW-0498">Mitosis</keyword>
<organism evidence="11 12">
    <name type="scientific">Dorcoceras hygrometricum</name>
    <dbReference type="NCBI Taxonomy" id="472368"/>
    <lineage>
        <taxon>Eukaryota</taxon>
        <taxon>Viridiplantae</taxon>
        <taxon>Streptophyta</taxon>
        <taxon>Embryophyta</taxon>
        <taxon>Tracheophyta</taxon>
        <taxon>Spermatophyta</taxon>
        <taxon>Magnoliopsida</taxon>
        <taxon>eudicotyledons</taxon>
        <taxon>Gunneridae</taxon>
        <taxon>Pentapetalae</taxon>
        <taxon>asterids</taxon>
        <taxon>lamiids</taxon>
        <taxon>Lamiales</taxon>
        <taxon>Gesneriaceae</taxon>
        <taxon>Didymocarpoideae</taxon>
        <taxon>Trichosporeae</taxon>
        <taxon>Loxocarpinae</taxon>
        <taxon>Dorcoceras</taxon>
    </lineage>
</organism>
<dbReference type="SMART" id="SM00320">
    <property type="entry name" value="WD40"/>
    <property type="match status" value="7"/>
</dbReference>
<dbReference type="AlphaFoldDB" id="A0A2Z7BEG2"/>
<evidence type="ECO:0000256" key="8">
    <source>
        <dbReference type="PROSITE-ProRule" id="PRU00221"/>
    </source>
</evidence>
<dbReference type="FunFam" id="2.130.10.10:FF:000025">
    <property type="entry name" value="FIZZY-related 2 isoform 1"/>
    <property type="match status" value="1"/>
</dbReference>
<feature type="compositionally biased region" description="Polar residues" evidence="9">
    <location>
        <begin position="138"/>
        <end position="149"/>
    </location>
</feature>
<name>A0A2Z7BEG2_9LAMI</name>
<evidence type="ECO:0000313" key="11">
    <source>
        <dbReference type="EMBL" id="KZV30322.1"/>
    </source>
</evidence>
<dbReference type="GO" id="GO:0051301">
    <property type="term" value="P:cell division"/>
    <property type="evidence" value="ECO:0007669"/>
    <property type="project" value="UniProtKB-KW"/>
</dbReference>
<dbReference type="InterPro" id="IPR056150">
    <property type="entry name" value="WD40_CDC20-Fz"/>
</dbReference>
<evidence type="ECO:0000256" key="7">
    <source>
        <dbReference type="ARBA" id="ARBA00023306"/>
    </source>
</evidence>
<evidence type="ECO:0000256" key="9">
    <source>
        <dbReference type="SAM" id="MobiDB-lite"/>
    </source>
</evidence>
<dbReference type="InterPro" id="IPR033010">
    <property type="entry name" value="Cdc20/Fizzy"/>
</dbReference>
<keyword evidence="12" id="KW-1185">Reference proteome</keyword>
<dbReference type="OrthoDB" id="10263272at2759"/>
<keyword evidence="5" id="KW-0677">Repeat</keyword>
<evidence type="ECO:0000256" key="6">
    <source>
        <dbReference type="ARBA" id="ARBA00022776"/>
    </source>
</evidence>
<dbReference type="GO" id="GO:0031145">
    <property type="term" value="P:anaphase-promoting complex-dependent catabolic process"/>
    <property type="evidence" value="ECO:0007669"/>
    <property type="project" value="TreeGrafter"/>
</dbReference>
<feature type="compositionally biased region" description="Basic residues" evidence="9">
    <location>
        <begin position="169"/>
        <end position="178"/>
    </location>
</feature>
<comment type="similarity">
    <text evidence="2">Belongs to the WD repeat CDC20/Fizzy family.</text>
</comment>
<dbReference type="GO" id="GO:0005680">
    <property type="term" value="C:anaphase-promoting complex"/>
    <property type="evidence" value="ECO:0007669"/>
    <property type="project" value="TreeGrafter"/>
</dbReference>
<feature type="repeat" description="WD" evidence="8">
    <location>
        <begin position="439"/>
        <end position="472"/>
    </location>
</feature>
<evidence type="ECO:0000256" key="4">
    <source>
        <dbReference type="ARBA" id="ARBA00022618"/>
    </source>
</evidence>
<gene>
    <name evidence="11" type="ORF">F511_28215</name>
</gene>
<feature type="domain" description="CDC20/Fizzy WD40" evidence="10">
    <location>
        <begin position="181"/>
        <end position="470"/>
    </location>
</feature>
<dbReference type="CDD" id="cd00200">
    <property type="entry name" value="WD40"/>
    <property type="match status" value="1"/>
</dbReference>
<evidence type="ECO:0000256" key="5">
    <source>
        <dbReference type="ARBA" id="ARBA00022737"/>
    </source>
</evidence>
<proteinExistence type="inferred from homology"/>